<evidence type="ECO:0000256" key="2">
    <source>
        <dbReference type="SAM" id="Phobius"/>
    </source>
</evidence>
<keyword evidence="4" id="KW-1185">Reference proteome</keyword>
<keyword evidence="2" id="KW-0812">Transmembrane</keyword>
<feature type="transmembrane region" description="Helical" evidence="2">
    <location>
        <begin position="98"/>
        <end position="120"/>
    </location>
</feature>
<evidence type="ECO:0000256" key="1">
    <source>
        <dbReference type="SAM" id="MobiDB-lite"/>
    </source>
</evidence>
<evidence type="ECO:0000313" key="3">
    <source>
        <dbReference type="EMBL" id="SER33229.1"/>
    </source>
</evidence>
<dbReference type="EMBL" id="FOFA01000013">
    <property type="protein sequence ID" value="SER33229.1"/>
    <property type="molecule type" value="Genomic_DNA"/>
</dbReference>
<dbReference type="AlphaFoldDB" id="A0A1H9NC40"/>
<feature type="transmembrane region" description="Helical" evidence="2">
    <location>
        <begin position="132"/>
        <end position="156"/>
    </location>
</feature>
<dbReference type="Proteomes" id="UP000198504">
    <property type="component" value="Unassembled WGS sequence"/>
</dbReference>
<gene>
    <name evidence="3" type="ORF">SAMN05421756_11364</name>
</gene>
<name>A0A1H9NC40_9ACTN</name>
<protein>
    <submittedName>
        <fullName evidence="3">Uncharacterized protein</fullName>
    </submittedName>
</protein>
<dbReference type="STRING" id="1036181.SAMN05421756_11364"/>
<proteinExistence type="predicted"/>
<feature type="region of interest" description="Disordered" evidence="1">
    <location>
        <begin position="24"/>
        <end position="44"/>
    </location>
</feature>
<keyword evidence="2" id="KW-0472">Membrane</keyword>
<organism evidence="3 4">
    <name type="scientific">Microlunatus flavus</name>
    <dbReference type="NCBI Taxonomy" id="1036181"/>
    <lineage>
        <taxon>Bacteria</taxon>
        <taxon>Bacillati</taxon>
        <taxon>Actinomycetota</taxon>
        <taxon>Actinomycetes</taxon>
        <taxon>Propionibacteriales</taxon>
        <taxon>Propionibacteriaceae</taxon>
        <taxon>Microlunatus</taxon>
    </lineage>
</organism>
<keyword evidence="2" id="KW-1133">Transmembrane helix</keyword>
<dbReference type="OrthoDB" id="3291473at2"/>
<sequence length="334" mass="35938">MSETSARCDHRAALPGDKHCPDCGADTSAHGAPPPPASPAPVTQSDTFAAEGQVRQNQTYIGNRLLFTRSDDVETSFANVVSGQLIWHHLKGVLITQVVLAVVSYVIGVVVILLAAVATGQGLLGLVNPSGAVAGLGVFLFVLYLVVAIALLIAAFSGWTQQAMSEWQLLLDRRALNQDSAYEAIAHALRQRRVPAAVGPTRILLDGPTQTYGSYLVVSSDPYFVYISVLPYGDGLYLGWSMWREQRVTRLYAEWFRQLRTRWAGGGTLLSYLLQAESARALRETVHNAVRDGVEAAISQEDVNRAAASWPAAPRTPNGPGGYPGSAPPYGRRG</sequence>
<reference evidence="4" key="1">
    <citation type="submission" date="2016-10" db="EMBL/GenBank/DDBJ databases">
        <authorList>
            <person name="Varghese N."/>
            <person name="Submissions S."/>
        </authorList>
    </citation>
    <scope>NUCLEOTIDE SEQUENCE [LARGE SCALE GENOMIC DNA]</scope>
    <source>
        <strain evidence="4">CGMCC 4.6856</strain>
    </source>
</reference>
<feature type="region of interest" description="Disordered" evidence="1">
    <location>
        <begin position="307"/>
        <end position="334"/>
    </location>
</feature>
<accession>A0A1H9NC40</accession>
<dbReference type="RefSeq" id="WP_091186691.1">
    <property type="nucleotide sequence ID" value="NZ_FOFA01000013.1"/>
</dbReference>
<evidence type="ECO:0000313" key="4">
    <source>
        <dbReference type="Proteomes" id="UP000198504"/>
    </source>
</evidence>